<gene>
    <name evidence="1" type="ORF">BC351_11715</name>
</gene>
<organism evidence="1 2">
    <name type="scientific">Paenibacillus ferrarius</name>
    <dbReference type="NCBI Taxonomy" id="1469647"/>
    <lineage>
        <taxon>Bacteria</taxon>
        <taxon>Bacillati</taxon>
        <taxon>Bacillota</taxon>
        <taxon>Bacilli</taxon>
        <taxon>Bacillales</taxon>
        <taxon>Paenibacillaceae</taxon>
        <taxon>Paenibacillus</taxon>
    </lineage>
</organism>
<proteinExistence type="predicted"/>
<evidence type="ECO:0000313" key="2">
    <source>
        <dbReference type="Proteomes" id="UP000190626"/>
    </source>
</evidence>
<keyword evidence="2" id="KW-1185">Reference proteome</keyword>
<dbReference type="STRING" id="1469647.BC351_11715"/>
<evidence type="ECO:0000313" key="1">
    <source>
        <dbReference type="EMBL" id="OPH47322.1"/>
    </source>
</evidence>
<accession>A0A1V4H809</accession>
<comment type="caution">
    <text evidence="1">The sequence shown here is derived from an EMBL/GenBank/DDBJ whole genome shotgun (WGS) entry which is preliminary data.</text>
</comment>
<dbReference type="EMBL" id="MBTG01000066">
    <property type="protein sequence ID" value="OPH47322.1"/>
    <property type="molecule type" value="Genomic_DNA"/>
</dbReference>
<protein>
    <submittedName>
        <fullName evidence="1">Uncharacterized protein</fullName>
    </submittedName>
</protein>
<name>A0A1V4H809_9BACL</name>
<reference evidence="2" key="1">
    <citation type="submission" date="2016-07" db="EMBL/GenBank/DDBJ databases">
        <authorList>
            <person name="Florea S."/>
            <person name="Webb J.S."/>
            <person name="Jaromczyk J."/>
            <person name="Schardl C.L."/>
        </authorList>
    </citation>
    <scope>NUCLEOTIDE SEQUENCE [LARGE SCALE GENOMIC DNA]</scope>
    <source>
        <strain evidence="2">CY1</strain>
    </source>
</reference>
<dbReference type="AlphaFoldDB" id="A0A1V4H809"/>
<dbReference type="Proteomes" id="UP000190626">
    <property type="component" value="Unassembled WGS sequence"/>
</dbReference>
<sequence length="86" mass="10024">MKVNKKERKIIVDNYFQIGGVIVGNKKCEKCENAIIYYDRYDHEFCAYCNTWLKAACGDLTCYFCGNRPSKPLEVRTLADRENESE</sequence>